<dbReference type="InterPro" id="IPR000743">
    <property type="entry name" value="Glyco_hydro_28"/>
</dbReference>
<keyword evidence="7" id="KW-1185">Reference proteome</keyword>
<dbReference type="InterPro" id="IPR036116">
    <property type="entry name" value="FN3_sf"/>
</dbReference>
<evidence type="ECO:0000259" key="5">
    <source>
        <dbReference type="Pfam" id="PF00041"/>
    </source>
</evidence>
<dbReference type="PATRIC" id="fig|396268.3.peg.977"/>
<dbReference type="PANTHER" id="PTHR31339">
    <property type="entry name" value="PECTIN LYASE-RELATED"/>
    <property type="match status" value="1"/>
</dbReference>
<dbReference type="STRING" id="396268.IV45_GL000965"/>
<evidence type="ECO:0000256" key="2">
    <source>
        <dbReference type="ARBA" id="ARBA00022801"/>
    </source>
</evidence>
<sequence length="537" mass="59044">MTMGNTDGQLNLRIAYNSLTSQQATMVWSRPEQAVDHFTLQWGGQPAVQVANNRYYYELTKLTATTKYTVTLTAYLQNGRQLQATQEFKTLAKGKVLDVSQAPYNLSSGQTVQTVNLQRAIDDCPDGGTVLIPQGLSIISGALDLHSHMTLQVDGQLIASTDPFDYIRNPQKDRSQGIDLDDLIWTRYEGWEMKCFRSLINVGHLDREQRSTMTCRDVRICGQGIIRGGGSQLGDAMESYFTDTKRYPQYISDNITGRRVRGRLINVIQTDGIDLQDVQLQNPPCWTLHLIYSQHITVDSVHINSVGIDNGDGIDPDSCSHVLIFGATFDTGDDCIAIKSGKNPEGNQVAIPTSDVEIFNLQMLGGHGMAIGTEESAGVSHVIVHDCLIHDTDFGIELKASNERGGGVDDFTVDHCQIDSFFAHSVNYNADGQAAKELPVFKRLKLTNSRITGNTHQKDVMGNPIDAFGKAIEVIGFKDHDVASPITDLLIQNVSLAHGSSLCSFDRCADVCLDHVTVEHGQLNLQVGPDTQGFRIN</sequence>
<evidence type="ECO:0000313" key="6">
    <source>
        <dbReference type="EMBL" id="KRN58515.1"/>
    </source>
</evidence>
<dbReference type="GO" id="GO:0005975">
    <property type="term" value="P:carbohydrate metabolic process"/>
    <property type="evidence" value="ECO:0007669"/>
    <property type="project" value="InterPro"/>
</dbReference>
<dbReference type="InterPro" id="IPR006626">
    <property type="entry name" value="PbH1"/>
</dbReference>
<accession>A0A0R2I051</accession>
<dbReference type="PANTHER" id="PTHR31339:SF9">
    <property type="entry name" value="PLASMIN AND FIBRONECTIN-BINDING PROTEIN A"/>
    <property type="match status" value="1"/>
</dbReference>
<evidence type="ECO:0000313" key="7">
    <source>
        <dbReference type="Proteomes" id="UP000050934"/>
    </source>
</evidence>
<keyword evidence="2 4" id="KW-0378">Hydrolase</keyword>
<dbReference type="SUPFAM" id="SSF49265">
    <property type="entry name" value="Fibronectin type III"/>
    <property type="match status" value="1"/>
</dbReference>
<dbReference type="AlphaFoldDB" id="A0A0R2I051"/>
<reference evidence="6 7" key="1">
    <citation type="journal article" date="2015" name="Genome Announc.">
        <title>Expanding the biotechnology potential of lactobacilli through comparative genomics of 213 strains and associated genera.</title>
        <authorList>
            <person name="Sun Z."/>
            <person name="Harris H.M."/>
            <person name="McCann A."/>
            <person name="Guo C."/>
            <person name="Argimon S."/>
            <person name="Zhang W."/>
            <person name="Yang X."/>
            <person name="Jeffery I.B."/>
            <person name="Cooney J.C."/>
            <person name="Kagawa T.F."/>
            <person name="Liu W."/>
            <person name="Song Y."/>
            <person name="Salvetti E."/>
            <person name="Wrobel A."/>
            <person name="Rasinkangas P."/>
            <person name="Parkhill J."/>
            <person name="Rea M.C."/>
            <person name="O'Sullivan O."/>
            <person name="Ritari J."/>
            <person name="Douillard F.P."/>
            <person name="Paul Ross R."/>
            <person name="Yang R."/>
            <person name="Briner A.E."/>
            <person name="Felis G.E."/>
            <person name="de Vos W.M."/>
            <person name="Barrangou R."/>
            <person name="Klaenhammer T.R."/>
            <person name="Caufield P.W."/>
            <person name="Cui Y."/>
            <person name="Zhang H."/>
            <person name="O'Toole P.W."/>
        </authorList>
    </citation>
    <scope>NUCLEOTIDE SEQUENCE [LARGE SCALE GENOMIC DNA]</scope>
    <source>
        <strain evidence="6 7">DSM 17896</strain>
    </source>
</reference>
<evidence type="ECO:0000256" key="3">
    <source>
        <dbReference type="ARBA" id="ARBA00023295"/>
    </source>
</evidence>
<dbReference type="InterPro" id="IPR013783">
    <property type="entry name" value="Ig-like_fold"/>
</dbReference>
<keyword evidence="3 4" id="KW-0326">Glycosidase</keyword>
<dbReference type="InterPro" id="IPR051801">
    <property type="entry name" value="GH28_Enzymes"/>
</dbReference>
<dbReference type="SUPFAM" id="SSF51126">
    <property type="entry name" value="Pectin lyase-like"/>
    <property type="match status" value="1"/>
</dbReference>
<dbReference type="Gene3D" id="2.60.40.10">
    <property type="entry name" value="Immunoglobulins"/>
    <property type="match status" value="1"/>
</dbReference>
<dbReference type="SMART" id="SM00710">
    <property type="entry name" value="PbH1"/>
    <property type="match status" value="5"/>
</dbReference>
<protein>
    <recommendedName>
        <fullName evidence="5">Fibronectin type-III domain-containing protein</fullName>
    </recommendedName>
</protein>
<dbReference type="GO" id="GO:0004650">
    <property type="term" value="F:polygalacturonase activity"/>
    <property type="evidence" value="ECO:0007669"/>
    <property type="project" value="InterPro"/>
</dbReference>
<organism evidence="6 7">
    <name type="scientific">Limosilactobacillus secaliphilus</name>
    <dbReference type="NCBI Taxonomy" id="396268"/>
    <lineage>
        <taxon>Bacteria</taxon>
        <taxon>Bacillati</taxon>
        <taxon>Bacillota</taxon>
        <taxon>Bacilli</taxon>
        <taxon>Lactobacillales</taxon>
        <taxon>Lactobacillaceae</taxon>
        <taxon>Limosilactobacillus</taxon>
    </lineage>
</organism>
<evidence type="ECO:0000256" key="1">
    <source>
        <dbReference type="ARBA" id="ARBA00008834"/>
    </source>
</evidence>
<dbReference type="InterPro" id="IPR003961">
    <property type="entry name" value="FN3_dom"/>
</dbReference>
<dbReference type="Gene3D" id="2.160.20.10">
    <property type="entry name" value="Single-stranded right-handed beta-helix, Pectin lyase-like"/>
    <property type="match status" value="1"/>
</dbReference>
<comment type="caution">
    <text evidence="6">The sequence shown here is derived from an EMBL/GenBank/DDBJ whole genome shotgun (WGS) entry which is preliminary data.</text>
</comment>
<dbReference type="Pfam" id="PF00041">
    <property type="entry name" value="fn3"/>
    <property type="match status" value="1"/>
</dbReference>
<evidence type="ECO:0000256" key="4">
    <source>
        <dbReference type="RuleBase" id="RU361169"/>
    </source>
</evidence>
<gene>
    <name evidence="6" type="ORF">IV45_GL000965</name>
</gene>
<feature type="domain" description="Fibronectin type-III" evidence="5">
    <location>
        <begin position="18"/>
        <end position="85"/>
    </location>
</feature>
<dbReference type="InterPro" id="IPR011050">
    <property type="entry name" value="Pectin_lyase_fold/virulence"/>
</dbReference>
<name>A0A0R2I051_9LACO</name>
<dbReference type="Proteomes" id="UP000050934">
    <property type="component" value="Unassembled WGS sequence"/>
</dbReference>
<dbReference type="OrthoDB" id="9795222at2"/>
<dbReference type="Pfam" id="PF00295">
    <property type="entry name" value="Glyco_hydro_28"/>
    <property type="match status" value="1"/>
</dbReference>
<dbReference type="EMBL" id="JQBW01000010">
    <property type="protein sequence ID" value="KRN58515.1"/>
    <property type="molecule type" value="Genomic_DNA"/>
</dbReference>
<dbReference type="InterPro" id="IPR012334">
    <property type="entry name" value="Pectin_lyas_fold"/>
</dbReference>
<comment type="similarity">
    <text evidence="1 4">Belongs to the glycosyl hydrolase 28 family.</text>
</comment>
<proteinExistence type="inferred from homology"/>